<evidence type="ECO:0000256" key="4">
    <source>
        <dbReference type="ARBA" id="ARBA00047686"/>
    </source>
</evidence>
<evidence type="ECO:0000256" key="5">
    <source>
        <dbReference type="HAMAP-Rule" id="MF_00116"/>
    </source>
</evidence>
<comment type="catalytic activity">
    <reaction evidence="4 5">
        <text>dUTP + H2O = dUMP + diphosphate + H(+)</text>
        <dbReference type="Rhea" id="RHEA:10248"/>
        <dbReference type="ChEBI" id="CHEBI:15377"/>
        <dbReference type="ChEBI" id="CHEBI:15378"/>
        <dbReference type="ChEBI" id="CHEBI:33019"/>
        <dbReference type="ChEBI" id="CHEBI:61555"/>
        <dbReference type="ChEBI" id="CHEBI:246422"/>
        <dbReference type="EC" id="3.6.1.23"/>
    </reaction>
</comment>
<evidence type="ECO:0000256" key="1">
    <source>
        <dbReference type="ARBA" id="ARBA00006581"/>
    </source>
</evidence>
<proteinExistence type="inferred from homology"/>
<comment type="caution">
    <text evidence="5">Lacks conserved residue(s) required for the propagation of feature annotation.</text>
</comment>
<keyword evidence="5" id="KW-0460">Magnesium</keyword>
<dbReference type="NCBIfam" id="TIGR00576">
    <property type="entry name" value="dut"/>
    <property type="match status" value="1"/>
</dbReference>
<comment type="similarity">
    <text evidence="1 5">Belongs to the dUTPase family.</text>
</comment>
<dbReference type="KEGG" id="ifn:GM661_10665"/>
<dbReference type="InterPro" id="IPR008181">
    <property type="entry name" value="dUTPase"/>
</dbReference>
<gene>
    <name evidence="5" type="primary">dut</name>
    <name evidence="7" type="ORF">GM661_10665</name>
</gene>
<protein>
    <recommendedName>
        <fullName evidence="5">Deoxyuridine 5'-triphosphate nucleotidohydrolase</fullName>
        <shortName evidence="5">dUTPase</shortName>
        <ecNumber evidence="5">3.6.1.23</ecNumber>
    </recommendedName>
    <alternativeName>
        <fullName evidence="5">dUTP pyrophosphatase</fullName>
    </alternativeName>
</protein>
<dbReference type="GO" id="GO:0004170">
    <property type="term" value="F:dUTP diphosphatase activity"/>
    <property type="evidence" value="ECO:0007669"/>
    <property type="project" value="UniProtKB-UniRule"/>
</dbReference>
<evidence type="ECO:0000313" key="8">
    <source>
        <dbReference type="Proteomes" id="UP000665020"/>
    </source>
</evidence>
<dbReference type="InterPro" id="IPR029054">
    <property type="entry name" value="dUTPase-like"/>
</dbReference>
<reference evidence="7" key="1">
    <citation type="submission" date="2019-12" db="EMBL/GenBank/DDBJ databases">
        <authorList>
            <person name="zhang j."/>
            <person name="sun C.M."/>
        </authorList>
    </citation>
    <scope>NUCLEOTIDE SEQUENCE</scope>
    <source>
        <strain evidence="7">NS-1</strain>
    </source>
</reference>
<organism evidence="7 8">
    <name type="scientific">Iocasia fonsfrigidae</name>
    <dbReference type="NCBI Taxonomy" id="2682810"/>
    <lineage>
        <taxon>Bacteria</taxon>
        <taxon>Bacillati</taxon>
        <taxon>Bacillota</taxon>
        <taxon>Clostridia</taxon>
        <taxon>Halanaerobiales</taxon>
        <taxon>Halanaerobiaceae</taxon>
        <taxon>Iocasia</taxon>
    </lineage>
</organism>
<dbReference type="UniPathway" id="UPA00610">
    <property type="reaction ID" value="UER00666"/>
</dbReference>
<comment type="pathway">
    <text evidence="5">Pyrimidine metabolism; dUMP biosynthesis; dUMP from dCTP (dUTP route): step 2/2.</text>
</comment>
<dbReference type="CDD" id="cd07557">
    <property type="entry name" value="trimeric_dUTPase"/>
    <property type="match status" value="1"/>
</dbReference>
<dbReference type="PANTHER" id="PTHR11241:SF0">
    <property type="entry name" value="DEOXYURIDINE 5'-TRIPHOSPHATE NUCLEOTIDOHYDROLASE"/>
    <property type="match status" value="1"/>
</dbReference>
<dbReference type="InterPro" id="IPR036157">
    <property type="entry name" value="dUTPase-like_sf"/>
</dbReference>
<dbReference type="Proteomes" id="UP000665020">
    <property type="component" value="Chromosome"/>
</dbReference>
<dbReference type="SUPFAM" id="SSF51283">
    <property type="entry name" value="dUTPase-like"/>
    <property type="match status" value="1"/>
</dbReference>
<comment type="cofactor">
    <cofactor evidence="5">
        <name>Mg(2+)</name>
        <dbReference type="ChEBI" id="CHEBI:18420"/>
    </cofactor>
</comment>
<comment type="function">
    <text evidence="5">This enzyme is involved in nucleotide metabolism: it produces dUMP, the immediate precursor of thymidine nucleotides and it decreases the intracellular concentration of dUTP so that uracil cannot be incorporated into DNA.</text>
</comment>
<feature type="binding site" evidence="5">
    <location>
        <begin position="80"/>
        <end position="82"/>
    </location>
    <ligand>
        <name>substrate</name>
    </ligand>
</feature>
<dbReference type="GO" id="GO:0006226">
    <property type="term" value="P:dUMP biosynthetic process"/>
    <property type="evidence" value="ECO:0007669"/>
    <property type="project" value="UniProtKB-UniRule"/>
</dbReference>
<feature type="binding site" evidence="5">
    <location>
        <begin position="63"/>
        <end position="65"/>
    </location>
    <ligand>
        <name>substrate</name>
    </ligand>
</feature>
<dbReference type="Pfam" id="PF00692">
    <property type="entry name" value="dUTPase"/>
    <property type="match status" value="1"/>
</dbReference>
<evidence type="ECO:0000256" key="3">
    <source>
        <dbReference type="ARBA" id="ARBA00023080"/>
    </source>
</evidence>
<keyword evidence="2 5" id="KW-0378">Hydrolase</keyword>
<keyword evidence="8" id="KW-1185">Reference proteome</keyword>
<evidence type="ECO:0000313" key="7">
    <source>
        <dbReference type="EMBL" id="QTL98398.1"/>
    </source>
</evidence>
<dbReference type="NCBIfam" id="NF001862">
    <property type="entry name" value="PRK00601.1"/>
    <property type="match status" value="1"/>
</dbReference>
<evidence type="ECO:0000259" key="6">
    <source>
        <dbReference type="Pfam" id="PF00692"/>
    </source>
</evidence>
<feature type="domain" description="dUTPase-like" evidence="6">
    <location>
        <begin position="19"/>
        <end position="142"/>
    </location>
</feature>
<accession>A0A8A7KFC5</accession>
<dbReference type="GO" id="GO:0046081">
    <property type="term" value="P:dUTP catabolic process"/>
    <property type="evidence" value="ECO:0007669"/>
    <property type="project" value="InterPro"/>
</dbReference>
<dbReference type="EC" id="3.6.1.23" evidence="5"/>
<dbReference type="GO" id="GO:0000287">
    <property type="term" value="F:magnesium ion binding"/>
    <property type="evidence" value="ECO:0007669"/>
    <property type="project" value="UniProtKB-UniRule"/>
</dbReference>
<feature type="binding site" evidence="5">
    <location>
        <position position="76"/>
    </location>
    <ligand>
        <name>substrate</name>
    </ligand>
</feature>
<sequence>MKIQVKRLNKDIPLPEYQHYGEDAGLDLRSAENLNLGSGEYSLIKTGIKIAIPRGYGGFVYPRSGLALKHGITVLNADGVIDPGYRGELGVILINHGRNDFKIKKGDRIAQLIIHKTFPIKWEEVDELTDSNRGTGGFGHTGL</sequence>
<dbReference type="AlphaFoldDB" id="A0A8A7KFC5"/>
<keyword evidence="5" id="KW-0479">Metal-binding</keyword>
<dbReference type="EMBL" id="CP046640">
    <property type="protein sequence ID" value="QTL98398.1"/>
    <property type="molecule type" value="Genomic_DNA"/>
</dbReference>
<keyword evidence="3 5" id="KW-0546">Nucleotide metabolism</keyword>
<dbReference type="HAMAP" id="MF_00116">
    <property type="entry name" value="dUTPase_bact"/>
    <property type="match status" value="1"/>
</dbReference>
<dbReference type="PANTHER" id="PTHR11241">
    <property type="entry name" value="DEOXYURIDINE 5'-TRIPHOSPHATE NUCLEOTIDOHYDROLASE"/>
    <property type="match status" value="1"/>
</dbReference>
<dbReference type="Gene3D" id="2.70.40.10">
    <property type="match status" value="1"/>
</dbReference>
<dbReference type="InterPro" id="IPR033704">
    <property type="entry name" value="dUTPase_trimeric"/>
</dbReference>
<dbReference type="RefSeq" id="WP_230866833.1">
    <property type="nucleotide sequence ID" value="NZ_CP046640.1"/>
</dbReference>
<evidence type="ECO:0000256" key="2">
    <source>
        <dbReference type="ARBA" id="ARBA00022801"/>
    </source>
</evidence>
<name>A0A8A7KFC5_9FIRM</name>